<accession>A0A074ZPR2</accession>
<dbReference type="PRINTS" id="PR00092">
    <property type="entry name" value="TYROSINASE"/>
</dbReference>
<keyword evidence="2" id="KW-0186">Copper</keyword>
<evidence type="ECO:0000313" key="6">
    <source>
        <dbReference type="Proteomes" id="UP000054324"/>
    </source>
</evidence>
<evidence type="ECO:0000259" key="4">
    <source>
        <dbReference type="PROSITE" id="PS00498"/>
    </source>
</evidence>
<dbReference type="GO" id="GO:0046872">
    <property type="term" value="F:metal ion binding"/>
    <property type="evidence" value="ECO:0007669"/>
    <property type="project" value="UniProtKB-KW"/>
</dbReference>
<dbReference type="Gene3D" id="2.10.25.10">
    <property type="entry name" value="Laminin"/>
    <property type="match status" value="1"/>
</dbReference>
<organism evidence="5 6">
    <name type="scientific">Opisthorchis viverrini</name>
    <name type="common">Southeast Asian liver fluke</name>
    <dbReference type="NCBI Taxonomy" id="6198"/>
    <lineage>
        <taxon>Eukaryota</taxon>
        <taxon>Metazoa</taxon>
        <taxon>Spiralia</taxon>
        <taxon>Lophotrochozoa</taxon>
        <taxon>Platyhelminthes</taxon>
        <taxon>Trematoda</taxon>
        <taxon>Digenea</taxon>
        <taxon>Opisthorchiida</taxon>
        <taxon>Opisthorchiata</taxon>
        <taxon>Opisthorchiidae</taxon>
        <taxon>Opisthorchis</taxon>
    </lineage>
</organism>
<dbReference type="PANTHER" id="PTHR11474">
    <property type="entry name" value="TYROSINASE FAMILY MEMBER"/>
    <property type="match status" value="1"/>
</dbReference>
<reference evidence="5 6" key="1">
    <citation type="submission" date="2013-11" db="EMBL/GenBank/DDBJ databases">
        <title>Opisthorchis viverrini - life in the bile duct.</title>
        <authorList>
            <person name="Young N.D."/>
            <person name="Nagarajan N."/>
            <person name="Lin S.J."/>
            <person name="Korhonen P.K."/>
            <person name="Jex A.R."/>
            <person name="Hall R.S."/>
            <person name="Safavi-Hemami H."/>
            <person name="Kaewkong W."/>
            <person name="Bertrand D."/>
            <person name="Gao S."/>
            <person name="Seet Q."/>
            <person name="Wongkham S."/>
            <person name="Teh B.T."/>
            <person name="Wongkham C."/>
            <person name="Intapan P.M."/>
            <person name="Maleewong W."/>
            <person name="Yang X."/>
            <person name="Hu M."/>
            <person name="Wang Z."/>
            <person name="Hofmann A."/>
            <person name="Sternberg P.W."/>
            <person name="Tan P."/>
            <person name="Wang J."/>
            <person name="Gasser R.B."/>
        </authorList>
    </citation>
    <scope>NUCLEOTIDE SEQUENCE [LARGE SCALE GENOMIC DNA]</scope>
</reference>
<evidence type="ECO:0000256" key="2">
    <source>
        <dbReference type="ARBA" id="ARBA00023008"/>
    </source>
</evidence>
<keyword evidence="1" id="KW-0479">Metal-binding</keyword>
<name>A0A074ZPR2_OPIVI</name>
<feature type="signal peptide" evidence="3">
    <location>
        <begin position="1"/>
        <end position="28"/>
    </location>
</feature>
<evidence type="ECO:0000256" key="1">
    <source>
        <dbReference type="ARBA" id="ARBA00022723"/>
    </source>
</evidence>
<dbReference type="SUPFAM" id="SSF48056">
    <property type="entry name" value="Di-copper centre-containing domain"/>
    <property type="match status" value="1"/>
</dbReference>
<dbReference type="OrthoDB" id="6132182at2759"/>
<feature type="domain" description="Tyrosinase copper-binding" evidence="4">
    <location>
        <begin position="391"/>
        <end position="402"/>
    </location>
</feature>
<dbReference type="GO" id="GO:0016491">
    <property type="term" value="F:oxidoreductase activity"/>
    <property type="evidence" value="ECO:0007669"/>
    <property type="project" value="InterPro"/>
</dbReference>
<sequence length="477" mass="55407">MSKIDELITVCCLVLFGIVTLKTNHVTALIPEQCAHNVSQPFSTCCPTDPFNHLVCGGPERGSCQHLTIHREYVPRVFLMDDRMFWPTRFFDHLCHCKDNFYGVACEQCWFGWTGPHCDQREIRIRRNIRSLSEDELELFKDVMYRSQTWPSGFWVLDEATNNRSDPLFKPRFKSASVQYWAAFIHRYGARPTLYETEEECSRFGILNFSHDGVTFPTWHRYFQLIWERMLSKIALEVHGIHNFAVPYWDVIGLEKCDICNDEYVGGPGHTDRYGVHLSANSAFTGFKEYCLEPEGDEVCFGCQGTKPTTTITRQFLTNAFPNQEDLYFTLNLKDYFIPGERDSEECRSFHMALEGYCGRPDTDPTYRWMHNRLHRMINGSMCCTSTATNDPIFIVFHNFVDKIFNAWLRLHHPPVEAYPKDNVRPGHSRDSFMVALLPLLRNADMFVDSLQLGYDYDNMMFGQFAQNGVPPIIVEI</sequence>
<dbReference type="Proteomes" id="UP000054324">
    <property type="component" value="Unassembled WGS sequence"/>
</dbReference>
<dbReference type="PROSITE" id="PS00498">
    <property type="entry name" value="TYROSINASE_2"/>
    <property type="match status" value="1"/>
</dbReference>
<feature type="chain" id="PRO_5001704203" description="Tyrosinase copper-binding domain-containing protein" evidence="3">
    <location>
        <begin position="29"/>
        <end position="477"/>
    </location>
</feature>
<evidence type="ECO:0000256" key="3">
    <source>
        <dbReference type="SAM" id="SignalP"/>
    </source>
</evidence>
<dbReference type="RefSeq" id="XP_009170911.1">
    <property type="nucleotide sequence ID" value="XM_009172647.1"/>
</dbReference>
<dbReference type="STRING" id="6198.A0A074ZPR2"/>
<dbReference type="KEGG" id="ovi:T265_07191"/>
<dbReference type="InterPro" id="IPR050316">
    <property type="entry name" value="Tyrosinase/Hemocyanin"/>
</dbReference>
<keyword evidence="6" id="KW-1185">Reference proteome</keyword>
<dbReference type="EMBL" id="KL596780">
    <property type="protein sequence ID" value="KER25310.1"/>
    <property type="molecule type" value="Genomic_DNA"/>
</dbReference>
<keyword evidence="3" id="KW-0732">Signal</keyword>
<dbReference type="GeneID" id="20321370"/>
<dbReference type="Gene3D" id="1.10.1280.10">
    <property type="entry name" value="Di-copper center containing domain from catechol oxidase"/>
    <property type="match status" value="1"/>
</dbReference>
<dbReference type="InterPro" id="IPR002227">
    <property type="entry name" value="Tyrosinase_Cu-bd"/>
</dbReference>
<dbReference type="AlphaFoldDB" id="A0A074ZPR2"/>
<evidence type="ECO:0000313" key="5">
    <source>
        <dbReference type="EMBL" id="KER25310.1"/>
    </source>
</evidence>
<gene>
    <name evidence="5" type="ORF">T265_07191</name>
</gene>
<protein>
    <recommendedName>
        <fullName evidence="4">Tyrosinase copper-binding domain-containing protein</fullName>
    </recommendedName>
</protein>
<dbReference type="CTD" id="20321370"/>
<proteinExistence type="predicted"/>
<dbReference type="PANTHER" id="PTHR11474:SF126">
    <property type="entry name" value="TYROSINASE-LIKE PROTEIN TYR-1-RELATED"/>
    <property type="match status" value="1"/>
</dbReference>
<dbReference type="InterPro" id="IPR008922">
    <property type="entry name" value="Di-copper_centre_dom_sf"/>
</dbReference>
<dbReference type="Pfam" id="PF00264">
    <property type="entry name" value="Tyrosinase"/>
    <property type="match status" value="1"/>
</dbReference>